<evidence type="ECO:0000259" key="6">
    <source>
        <dbReference type="PROSITE" id="PS50089"/>
    </source>
</evidence>
<protein>
    <recommendedName>
        <fullName evidence="6">RING-type domain-containing protein</fullName>
    </recommendedName>
</protein>
<dbReference type="PROSITE" id="PS00518">
    <property type="entry name" value="ZF_RING_1"/>
    <property type="match status" value="1"/>
</dbReference>
<dbReference type="SUPFAM" id="SSF57850">
    <property type="entry name" value="RING/U-box"/>
    <property type="match status" value="1"/>
</dbReference>
<gene>
    <name evidence="7" type="ORF">RIF29_36150</name>
</gene>
<feature type="domain" description="RING-type" evidence="6">
    <location>
        <begin position="97"/>
        <end position="137"/>
    </location>
</feature>
<dbReference type="Pfam" id="PF13923">
    <property type="entry name" value="zf-C3HC4_2"/>
    <property type="match status" value="1"/>
</dbReference>
<name>A0AAN9EAS1_CROPI</name>
<evidence type="ECO:0000256" key="5">
    <source>
        <dbReference type="SAM" id="MobiDB-lite"/>
    </source>
</evidence>
<dbReference type="InterPro" id="IPR044592">
    <property type="entry name" value="RING1A/B"/>
</dbReference>
<evidence type="ECO:0000313" key="7">
    <source>
        <dbReference type="EMBL" id="KAK7252304.1"/>
    </source>
</evidence>
<dbReference type="Gene3D" id="3.30.40.10">
    <property type="entry name" value="Zinc/RING finger domain, C3HC4 (zinc finger)"/>
    <property type="match status" value="1"/>
</dbReference>
<evidence type="ECO:0000256" key="4">
    <source>
        <dbReference type="PROSITE-ProRule" id="PRU00175"/>
    </source>
</evidence>
<accession>A0AAN9EAS1</accession>
<dbReference type="Proteomes" id="UP001372338">
    <property type="component" value="Unassembled WGS sequence"/>
</dbReference>
<dbReference type="GO" id="GO:0008270">
    <property type="term" value="F:zinc ion binding"/>
    <property type="evidence" value="ECO:0007669"/>
    <property type="project" value="UniProtKB-KW"/>
</dbReference>
<dbReference type="InterPro" id="IPR017907">
    <property type="entry name" value="Znf_RING_CS"/>
</dbReference>
<feature type="compositionally biased region" description="Polar residues" evidence="5">
    <location>
        <begin position="212"/>
        <end position="227"/>
    </location>
</feature>
<sequence length="244" mass="28252">MAARKQHHLNEIQGKVVLITEKNNHDLPKDSVESNETRSSSNKDNNNKIFDGEGKGKNCSAVMDQIQVLELYVPWFYQLSYRYVVINLEDVREDFQCPICLGIIRKTRTVSNCQHRFCKECIEKSMRLSNNECPACRKHCASRRSTRDDPNFDAMIALIFPDIDAYEEKELALHEDEKMHNKLIQDSISGTLQRQTKALGKRRRKAKGKGAQVSNDNDRNNVPSSSSCDEDTEYQPKRRKRCRR</sequence>
<dbReference type="SMART" id="SM00184">
    <property type="entry name" value="RING"/>
    <property type="match status" value="1"/>
</dbReference>
<keyword evidence="3" id="KW-0862">Zinc</keyword>
<dbReference type="PANTHER" id="PTHR46537">
    <property type="entry name" value="OS11G0578200 PROTEIN"/>
    <property type="match status" value="1"/>
</dbReference>
<dbReference type="PROSITE" id="PS50089">
    <property type="entry name" value="ZF_RING_2"/>
    <property type="match status" value="1"/>
</dbReference>
<evidence type="ECO:0000256" key="2">
    <source>
        <dbReference type="ARBA" id="ARBA00022771"/>
    </source>
</evidence>
<evidence type="ECO:0000313" key="8">
    <source>
        <dbReference type="Proteomes" id="UP001372338"/>
    </source>
</evidence>
<feature type="region of interest" description="Disordered" evidence="5">
    <location>
        <begin position="188"/>
        <end position="244"/>
    </location>
</feature>
<keyword evidence="1" id="KW-0479">Metal-binding</keyword>
<feature type="compositionally biased region" description="Polar residues" evidence="5">
    <location>
        <begin position="37"/>
        <end position="48"/>
    </location>
</feature>
<dbReference type="EMBL" id="JAYWIO010000007">
    <property type="protein sequence ID" value="KAK7252304.1"/>
    <property type="molecule type" value="Genomic_DNA"/>
</dbReference>
<evidence type="ECO:0000256" key="1">
    <source>
        <dbReference type="ARBA" id="ARBA00022723"/>
    </source>
</evidence>
<dbReference type="InterPro" id="IPR013083">
    <property type="entry name" value="Znf_RING/FYVE/PHD"/>
</dbReference>
<feature type="compositionally biased region" description="Basic residues" evidence="5">
    <location>
        <begin position="199"/>
        <end position="208"/>
    </location>
</feature>
<dbReference type="CDD" id="cd16531">
    <property type="entry name" value="RING-HC_RING1-like"/>
    <property type="match status" value="1"/>
</dbReference>
<reference evidence="7 8" key="1">
    <citation type="submission" date="2024-01" db="EMBL/GenBank/DDBJ databases">
        <title>The genomes of 5 underutilized Papilionoideae crops provide insights into root nodulation and disease resistanc.</title>
        <authorList>
            <person name="Yuan L."/>
        </authorList>
    </citation>
    <scope>NUCLEOTIDE SEQUENCE [LARGE SCALE GENOMIC DNA]</scope>
    <source>
        <strain evidence="7">ZHUSHIDOU_FW_LH</strain>
        <tissue evidence="7">Leaf</tissue>
    </source>
</reference>
<comment type="caution">
    <text evidence="7">The sequence shown here is derived from an EMBL/GenBank/DDBJ whole genome shotgun (WGS) entry which is preliminary data.</text>
</comment>
<dbReference type="InterPro" id="IPR001841">
    <property type="entry name" value="Znf_RING"/>
</dbReference>
<proteinExistence type="predicted"/>
<evidence type="ECO:0000256" key="3">
    <source>
        <dbReference type="ARBA" id="ARBA00022833"/>
    </source>
</evidence>
<dbReference type="PANTHER" id="PTHR46537:SF3">
    <property type="entry name" value="E3 UBIQUITIN-PROTEIN LIGASE RING1A"/>
    <property type="match status" value="1"/>
</dbReference>
<keyword evidence="2 4" id="KW-0863">Zinc-finger</keyword>
<feature type="compositionally biased region" description="Basic and acidic residues" evidence="5">
    <location>
        <begin position="26"/>
        <end position="36"/>
    </location>
</feature>
<organism evidence="7 8">
    <name type="scientific">Crotalaria pallida</name>
    <name type="common">Smooth rattlebox</name>
    <name type="synonym">Crotalaria striata</name>
    <dbReference type="NCBI Taxonomy" id="3830"/>
    <lineage>
        <taxon>Eukaryota</taxon>
        <taxon>Viridiplantae</taxon>
        <taxon>Streptophyta</taxon>
        <taxon>Embryophyta</taxon>
        <taxon>Tracheophyta</taxon>
        <taxon>Spermatophyta</taxon>
        <taxon>Magnoliopsida</taxon>
        <taxon>eudicotyledons</taxon>
        <taxon>Gunneridae</taxon>
        <taxon>Pentapetalae</taxon>
        <taxon>rosids</taxon>
        <taxon>fabids</taxon>
        <taxon>Fabales</taxon>
        <taxon>Fabaceae</taxon>
        <taxon>Papilionoideae</taxon>
        <taxon>50 kb inversion clade</taxon>
        <taxon>genistoids sensu lato</taxon>
        <taxon>core genistoids</taxon>
        <taxon>Crotalarieae</taxon>
        <taxon>Crotalaria</taxon>
    </lineage>
</organism>
<keyword evidence="8" id="KW-1185">Reference proteome</keyword>
<feature type="region of interest" description="Disordered" evidence="5">
    <location>
        <begin position="26"/>
        <end position="51"/>
    </location>
</feature>
<dbReference type="AlphaFoldDB" id="A0AAN9EAS1"/>